<dbReference type="EMBL" id="PDKB01000002">
    <property type="protein sequence ID" value="RBQ29975.1"/>
    <property type="molecule type" value="Genomic_DNA"/>
</dbReference>
<dbReference type="AlphaFoldDB" id="A0A366MUQ3"/>
<dbReference type="OrthoDB" id="5348632at2"/>
<dbReference type="Proteomes" id="UP000252669">
    <property type="component" value="Unassembled WGS sequence"/>
</dbReference>
<dbReference type="RefSeq" id="WP_113892654.1">
    <property type="nucleotide sequence ID" value="NZ_JANJGA010000003.1"/>
</dbReference>
<evidence type="ECO:0000313" key="3">
    <source>
        <dbReference type="Proteomes" id="UP000252669"/>
    </source>
</evidence>
<dbReference type="Gene3D" id="3.10.28.20">
    <property type="entry name" value="Acetamidase/Formamidase-like domains"/>
    <property type="match status" value="1"/>
</dbReference>
<organism evidence="2 3">
    <name type="scientific">Aliarcobacter vitoriensis</name>
    <dbReference type="NCBI Taxonomy" id="2011099"/>
    <lineage>
        <taxon>Bacteria</taxon>
        <taxon>Pseudomonadati</taxon>
        <taxon>Campylobacterota</taxon>
        <taxon>Epsilonproteobacteria</taxon>
        <taxon>Campylobacterales</taxon>
        <taxon>Arcobacteraceae</taxon>
        <taxon>Aliarcobacter</taxon>
    </lineage>
</organism>
<keyword evidence="3" id="KW-1185">Reference proteome</keyword>
<reference evidence="2 3" key="1">
    <citation type="submission" date="2017-10" db="EMBL/GenBank/DDBJ databases">
        <title>Genomics of the genus Arcobacter.</title>
        <authorList>
            <person name="Perez-Cataluna A."/>
            <person name="Figueras M.J."/>
        </authorList>
    </citation>
    <scope>NUCLEOTIDE SEQUENCE [LARGE SCALE GENOMIC DNA]</scope>
    <source>
        <strain evidence="2 3">CECT 9230</strain>
    </source>
</reference>
<feature type="domain" description="Lipoprotein LPP20-like" evidence="1">
    <location>
        <begin position="31"/>
        <end position="100"/>
    </location>
</feature>
<accession>A0A366MUQ3</accession>
<sequence length="323" mass="37549">MKKLYHLVFIILLFTSCTSKVDIKKDDLQYPDWYLNAPKNNDISLYGVGIGQNNNQAVKNALDDLSSRLLVTISANTTTSSKSYRDFREYTQKTVVQDIKSQIEKLSFQNYIIEKSTYFDKNIIVLLSVQKSKVANDLKKEIDFLYKESESLKNQKMDTLSKYLKYKDLLDVFYKNYNKSQILSSFIDDNDKYIKTIDEIKKTKNILKNQIDFFINSDNNSKKFDNLFKNSLVNKGFKVIESSLKNENSYELNINSQSSQNRAYDFYIIENILNIKIINSKNSQILGKSIELKGASSNSFDDAKINLIQKLKKEQEKEDILPF</sequence>
<dbReference type="Pfam" id="PF02169">
    <property type="entry name" value="LPP20"/>
    <property type="match status" value="1"/>
</dbReference>
<name>A0A366MUQ3_9BACT</name>
<evidence type="ECO:0000313" key="2">
    <source>
        <dbReference type="EMBL" id="RBQ29975.1"/>
    </source>
</evidence>
<evidence type="ECO:0000259" key="1">
    <source>
        <dbReference type="Pfam" id="PF02169"/>
    </source>
</evidence>
<dbReference type="InterPro" id="IPR024952">
    <property type="entry name" value="LPP20-like_dom"/>
</dbReference>
<dbReference type="PROSITE" id="PS51257">
    <property type="entry name" value="PROKAR_LIPOPROTEIN"/>
    <property type="match status" value="1"/>
</dbReference>
<gene>
    <name evidence="2" type="ORF">CRU91_01460</name>
</gene>
<proteinExistence type="predicted"/>
<protein>
    <recommendedName>
        <fullName evidence="1">Lipoprotein LPP20-like domain-containing protein</fullName>
    </recommendedName>
</protein>
<comment type="caution">
    <text evidence="2">The sequence shown here is derived from an EMBL/GenBank/DDBJ whole genome shotgun (WGS) entry which is preliminary data.</text>
</comment>